<evidence type="ECO:0000313" key="2">
    <source>
        <dbReference type="EMBL" id="CDQ23314.1"/>
    </source>
</evidence>
<dbReference type="Pfam" id="PF11518">
    <property type="entry name" value="DUF3221"/>
    <property type="match status" value="1"/>
</dbReference>
<dbReference type="AlphaFoldDB" id="A0A059NVG4"/>
<evidence type="ECO:0000256" key="1">
    <source>
        <dbReference type="SAM" id="SignalP"/>
    </source>
</evidence>
<sequence>MRKGRRFGILISISLLLSACGTISTTEETGPNEAEAEAPPPDMNGFVMDQDKDRILVVAPMDDESDQKGRAMWVSGAPGDYVWLGKQVEVWVDGGIAESYPAQAKAEKVEELEMSEVEGADLKASEALSTALSEVDTEQKGVLSVSLLAFDKENDQWTVKLDYRGSSQEEWKTIVDDEK</sequence>
<proteinExistence type="predicted"/>
<organism evidence="2 3">
    <name type="scientific">Halobacillus karajensis</name>
    <dbReference type="NCBI Taxonomy" id="195088"/>
    <lineage>
        <taxon>Bacteria</taxon>
        <taxon>Bacillati</taxon>
        <taxon>Bacillota</taxon>
        <taxon>Bacilli</taxon>
        <taxon>Bacillales</taxon>
        <taxon>Bacillaceae</taxon>
        <taxon>Halobacillus</taxon>
    </lineage>
</organism>
<dbReference type="RefSeq" id="WP_035507011.1">
    <property type="nucleotide sequence ID" value="NZ_CCDH010000001.1"/>
</dbReference>
<accession>A0A059NVG4</accession>
<protein>
    <recommendedName>
        <fullName evidence="4">DUF3221 domain-containing protein</fullName>
    </recommendedName>
</protein>
<dbReference type="Proteomes" id="UP000028868">
    <property type="component" value="Unassembled WGS sequence"/>
</dbReference>
<dbReference type="InterPro" id="IPR021598">
    <property type="entry name" value="DUF3221"/>
</dbReference>
<dbReference type="PROSITE" id="PS51257">
    <property type="entry name" value="PROKAR_LIPOPROTEIN"/>
    <property type="match status" value="1"/>
</dbReference>
<keyword evidence="3" id="KW-1185">Reference proteome</keyword>
<keyword evidence="1" id="KW-0732">Signal</keyword>
<reference evidence="2 3" key="2">
    <citation type="submission" date="2014-05" db="EMBL/GenBank/DDBJ databases">
        <title>Draft genome sequence of Halobacillus karajensis HK-03.</title>
        <authorList>
            <person name="Khelaifia S."/>
            <person name="Croce O."/>
            <person name="Lagier J.C."/>
            <person name="Raoult D."/>
        </authorList>
    </citation>
    <scope>NUCLEOTIDE SEQUENCE [LARGE SCALE GENOMIC DNA]</scope>
    <source>
        <strain evidence="2 3">HD-03</strain>
    </source>
</reference>
<reference evidence="3" key="1">
    <citation type="submission" date="2014-03" db="EMBL/GenBank/DDBJ databases">
        <authorList>
            <person name="Urmite Genomes U."/>
        </authorList>
    </citation>
    <scope>NUCLEOTIDE SEQUENCE [LARGE SCALE GENOMIC DNA]</scope>
    <source>
        <strain evidence="3">HD-03</strain>
    </source>
</reference>
<feature type="signal peptide" evidence="1">
    <location>
        <begin position="1"/>
        <end position="19"/>
    </location>
</feature>
<feature type="chain" id="PRO_5039418748" description="DUF3221 domain-containing protein" evidence="1">
    <location>
        <begin position="20"/>
        <end position="179"/>
    </location>
</feature>
<comment type="caution">
    <text evidence="2">The sequence shown here is derived from an EMBL/GenBank/DDBJ whole genome shotgun (WGS) entry which is preliminary data.</text>
</comment>
<gene>
    <name evidence="2" type="ORF">BN983_01539</name>
</gene>
<name>A0A059NVG4_9BACI</name>
<evidence type="ECO:0000313" key="3">
    <source>
        <dbReference type="Proteomes" id="UP000028868"/>
    </source>
</evidence>
<evidence type="ECO:0008006" key="4">
    <source>
        <dbReference type="Google" id="ProtNLM"/>
    </source>
</evidence>
<dbReference type="EMBL" id="CCDI010000001">
    <property type="protein sequence ID" value="CDQ23314.1"/>
    <property type="molecule type" value="Genomic_DNA"/>
</dbReference>